<dbReference type="Proteomes" id="UP000815677">
    <property type="component" value="Unassembled WGS sequence"/>
</dbReference>
<feature type="region of interest" description="Disordered" evidence="1">
    <location>
        <begin position="55"/>
        <end position="89"/>
    </location>
</feature>
<feature type="region of interest" description="Disordered" evidence="1">
    <location>
        <begin position="151"/>
        <end position="171"/>
    </location>
</feature>
<reference evidence="2" key="1">
    <citation type="submission" date="2014-09" db="EMBL/GenBank/DDBJ databases">
        <title>Genome sequence of the luminous mushroom Mycena chlorophos for searching fungal bioluminescence genes.</title>
        <authorList>
            <person name="Tanaka Y."/>
            <person name="Kasuga D."/>
            <person name="Oba Y."/>
            <person name="Hase S."/>
            <person name="Sato K."/>
            <person name="Oba Y."/>
            <person name="Sakakibara Y."/>
        </authorList>
    </citation>
    <scope>NUCLEOTIDE SEQUENCE</scope>
</reference>
<gene>
    <name evidence="2" type="ORF">MCHLO_04795</name>
</gene>
<sequence length="207" mass="21098">MSQVTAVSCHDTSFSRPLITIVRQNLWPHPQTGPSSHSPVLGNYAATAADAHLSPVHPQPAASSTPAVGGNAGAQYKGDDVHDTLNPNHDATTRKLQKEKLDVVHTRHARLTSNAAMEVGRIADVALKGAEETVVTPADVAAKTSNIIKKDHAGHGDLTPDKDGIDQLGSGRADGAGSVLALVAGSVATGGAAAANEDGSGGDEEDT</sequence>
<evidence type="ECO:0000256" key="1">
    <source>
        <dbReference type="SAM" id="MobiDB-lite"/>
    </source>
</evidence>
<protein>
    <recommendedName>
        <fullName evidence="4">SMP domain-containing protein</fullName>
    </recommendedName>
</protein>
<feature type="compositionally biased region" description="Basic and acidic residues" evidence="1">
    <location>
        <begin position="151"/>
        <end position="165"/>
    </location>
</feature>
<accession>A0ABQ0L9W1</accession>
<dbReference type="EMBL" id="DF843379">
    <property type="protein sequence ID" value="GAT47332.1"/>
    <property type="molecule type" value="Genomic_DNA"/>
</dbReference>
<proteinExistence type="predicted"/>
<keyword evidence="3" id="KW-1185">Reference proteome</keyword>
<evidence type="ECO:0000313" key="2">
    <source>
        <dbReference type="EMBL" id="GAT47332.1"/>
    </source>
</evidence>
<evidence type="ECO:0008006" key="4">
    <source>
        <dbReference type="Google" id="ProtNLM"/>
    </source>
</evidence>
<evidence type="ECO:0000313" key="3">
    <source>
        <dbReference type="Proteomes" id="UP000815677"/>
    </source>
</evidence>
<organism evidence="2 3">
    <name type="scientific">Mycena chlorophos</name>
    <name type="common">Agaric fungus</name>
    <name type="synonym">Agaricus chlorophos</name>
    <dbReference type="NCBI Taxonomy" id="658473"/>
    <lineage>
        <taxon>Eukaryota</taxon>
        <taxon>Fungi</taxon>
        <taxon>Dikarya</taxon>
        <taxon>Basidiomycota</taxon>
        <taxon>Agaricomycotina</taxon>
        <taxon>Agaricomycetes</taxon>
        <taxon>Agaricomycetidae</taxon>
        <taxon>Agaricales</taxon>
        <taxon>Marasmiineae</taxon>
        <taxon>Mycenaceae</taxon>
        <taxon>Mycena</taxon>
    </lineage>
</organism>
<name>A0ABQ0L9W1_MYCCL</name>